<name>A0A370DDZ3_9GAMM</name>
<evidence type="ECO:0000256" key="2">
    <source>
        <dbReference type="ARBA" id="ARBA00001946"/>
    </source>
</evidence>
<sequence>MIDSDGFRPNVGIILSNPEGKVFWARRYGQNAWQFPQGGIHQNESPDQAMFRELFEETGLSPEHVEVVGKTSKWLRYRLPKWMVRKNSHPVCIGQKQIWFILKLTGTENDFNLSTMDRPEFDNWSWVDYWHPMSEVVFFKRKVYKRALTELEPLLLDQIAT</sequence>
<dbReference type="FunFam" id="3.90.79.10:FF:000001">
    <property type="entry name" value="RNA pyrophosphohydrolase"/>
    <property type="match status" value="1"/>
</dbReference>
<comment type="function">
    <text evidence="4">Accelerates the degradation of transcripts by removing pyrophosphate from the 5'-end of triphosphorylated RNA, leading to a more labile monophosphorylated state that can stimulate subsequent ribonuclease cleavage.</text>
</comment>
<dbReference type="HAMAP" id="MF_00298">
    <property type="entry name" value="Nudix_RppH"/>
    <property type="match status" value="1"/>
</dbReference>
<dbReference type="PANTHER" id="PTHR23114">
    <property type="entry name" value="M7GPPPN-MRNA HYDROLASE"/>
    <property type="match status" value="1"/>
</dbReference>
<evidence type="ECO:0000256" key="3">
    <source>
        <dbReference type="ARBA" id="ARBA00022801"/>
    </source>
</evidence>
<dbReference type="Gene3D" id="3.90.79.10">
    <property type="entry name" value="Nucleoside Triphosphate Pyrophosphohydrolase"/>
    <property type="match status" value="1"/>
</dbReference>
<dbReference type="GO" id="GO:0005737">
    <property type="term" value="C:cytoplasm"/>
    <property type="evidence" value="ECO:0007669"/>
    <property type="project" value="TreeGrafter"/>
</dbReference>
<dbReference type="PRINTS" id="PR00502">
    <property type="entry name" value="NUDIXFAMILY"/>
</dbReference>
<proteinExistence type="inferred from homology"/>
<dbReference type="Proteomes" id="UP000254266">
    <property type="component" value="Unassembled WGS sequence"/>
</dbReference>
<feature type="short sequence motif" description="Nudix box" evidence="4">
    <location>
        <begin position="38"/>
        <end position="59"/>
    </location>
</feature>
<dbReference type="NCBIfam" id="NF001934">
    <property type="entry name" value="PRK00714.1-1"/>
    <property type="match status" value="1"/>
</dbReference>
<dbReference type="AlphaFoldDB" id="A0A370DDZ3"/>
<comment type="cofactor">
    <cofactor evidence="4">
        <name>a divalent metal cation</name>
        <dbReference type="ChEBI" id="CHEBI:60240"/>
    </cofactor>
</comment>
<dbReference type="EMBL" id="QFXC01000011">
    <property type="protein sequence ID" value="RDH83101.1"/>
    <property type="molecule type" value="Genomic_DNA"/>
</dbReference>
<dbReference type="InterPro" id="IPR000086">
    <property type="entry name" value="NUDIX_hydrolase_dom"/>
</dbReference>
<protein>
    <recommendedName>
        <fullName evidence="4">RNA pyrophosphohydrolase</fullName>
        <ecNumber evidence="4">3.6.1.-</ecNumber>
    </recommendedName>
    <alternativeName>
        <fullName evidence="4">(Di)nucleoside polyphosphate hydrolase</fullName>
    </alternativeName>
</protein>
<dbReference type="NCBIfam" id="NF001938">
    <property type="entry name" value="PRK00714.1-5"/>
    <property type="match status" value="1"/>
</dbReference>
<organism evidence="6 7">
    <name type="scientific">endosymbiont of Galathealinum brachiosum</name>
    <dbReference type="NCBI Taxonomy" id="2200906"/>
    <lineage>
        <taxon>Bacteria</taxon>
        <taxon>Pseudomonadati</taxon>
        <taxon>Pseudomonadota</taxon>
        <taxon>Gammaproteobacteria</taxon>
        <taxon>sulfur-oxidizing symbionts</taxon>
    </lineage>
</organism>
<evidence type="ECO:0000313" key="7">
    <source>
        <dbReference type="Proteomes" id="UP000254266"/>
    </source>
</evidence>
<dbReference type="PANTHER" id="PTHR23114:SF17">
    <property type="entry name" value="M7GPPPN-MRNA HYDROLASE"/>
    <property type="match status" value="1"/>
</dbReference>
<evidence type="ECO:0000313" key="6">
    <source>
        <dbReference type="EMBL" id="RDH83101.1"/>
    </source>
</evidence>
<reference evidence="6 7" key="1">
    <citation type="journal article" date="2018" name="ISME J.">
        <title>Endosymbiont genomes yield clues of tubeworm success.</title>
        <authorList>
            <person name="Li Y."/>
            <person name="Liles M.R."/>
            <person name="Halanych K.M."/>
        </authorList>
    </citation>
    <scope>NUCLEOTIDE SEQUENCE [LARGE SCALE GENOMIC DNA]</scope>
    <source>
        <strain evidence="6">A1464</strain>
    </source>
</reference>
<keyword evidence="3 4" id="KW-0378">Hydrolase</keyword>
<dbReference type="InterPro" id="IPR022927">
    <property type="entry name" value="RppH"/>
</dbReference>
<dbReference type="SUPFAM" id="SSF55811">
    <property type="entry name" value="Nudix"/>
    <property type="match status" value="1"/>
</dbReference>
<dbReference type="Pfam" id="PF00293">
    <property type="entry name" value="NUDIX"/>
    <property type="match status" value="1"/>
</dbReference>
<dbReference type="InterPro" id="IPR020084">
    <property type="entry name" value="NUDIX_hydrolase_CS"/>
</dbReference>
<comment type="cofactor">
    <cofactor evidence="2">
        <name>Mg(2+)</name>
        <dbReference type="ChEBI" id="CHEBI:18420"/>
    </cofactor>
</comment>
<dbReference type="EC" id="3.6.1.-" evidence="4"/>
<evidence type="ECO:0000256" key="1">
    <source>
        <dbReference type="ARBA" id="ARBA00001936"/>
    </source>
</evidence>
<dbReference type="InterPro" id="IPR015797">
    <property type="entry name" value="NUDIX_hydrolase-like_dom_sf"/>
</dbReference>
<dbReference type="InterPro" id="IPR020476">
    <property type="entry name" value="Nudix_hydrolase"/>
</dbReference>
<dbReference type="GO" id="GO:0006402">
    <property type="term" value="P:mRNA catabolic process"/>
    <property type="evidence" value="ECO:0007669"/>
    <property type="project" value="TreeGrafter"/>
</dbReference>
<dbReference type="PROSITE" id="PS00893">
    <property type="entry name" value="NUDIX_BOX"/>
    <property type="match status" value="1"/>
</dbReference>
<evidence type="ECO:0000259" key="5">
    <source>
        <dbReference type="PROSITE" id="PS51462"/>
    </source>
</evidence>
<dbReference type="GO" id="GO:0034353">
    <property type="term" value="F:mRNA 5'-diphosphatase activity"/>
    <property type="evidence" value="ECO:0007669"/>
    <property type="project" value="UniProtKB-ARBA"/>
</dbReference>
<evidence type="ECO:0000256" key="4">
    <source>
        <dbReference type="HAMAP-Rule" id="MF_00298"/>
    </source>
</evidence>
<comment type="caution">
    <text evidence="6">The sequence shown here is derived from an EMBL/GenBank/DDBJ whole genome shotgun (WGS) entry which is preliminary data.</text>
</comment>
<accession>A0A370DDZ3</accession>
<dbReference type="NCBIfam" id="NF001937">
    <property type="entry name" value="PRK00714.1-4"/>
    <property type="match status" value="1"/>
</dbReference>
<keyword evidence="7" id="KW-1185">Reference proteome</keyword>
<dbReference type="PROSITE" id="PS51462">
    <property type="entry name" value="NUDIX"/>
    <property type="match status" value="1"/>
</dbReference>
<feature type="domain" description="Nudix hydrolase" evidence="5">
    <location>
        <begin position="6"/>
        <end position="149"/>
    </location>
</feature>
<dbReference type="CDD" id="cd03671">
    <property type="entry name" value="NUDIX_Ap4A_hydrolase_plant_like"/>
    <property type="match status" value="1"/>
</dbReference>
<comment type="cofactor">
    <cofactor evidence="1">
        <name>Mn(2+)</name>
        <dbReference type="ChEBI" id="CHEBI:29035"/>
    </cofactor>
</comment>
<gene>
    <name evidence="4" type="primary">rppH</name>
    <name evidence="4" type="synonym">nudH</name>
    <name evidence="6" type="ORF">DIZ80_12655</name>
</gene>
<comment type="similarity">
    <text evidence="4">Belongs to the Nudix hydrolase family. RppH subfamily.</text>
</comment>